<reference evidence="1" key="1">
    <citation type="submission" date="2014-09" db="EMBL/GenBank/DDBJ databases">
        <authorList>
            <person name="Magalhaes I.L.F."/>
            <person name="Oliveira U."/>
            <person name="Santos F.R."/>
            <person name="Vidigal T.H.D.A."/>
            <person name="Brescovit A.D."/>
            <person name="Santos A.J."/>
        </authorList>
    </citation>
    <scope>NUCLEOTIDE SEQUENCE</scope>
    <source>
        <tissue evidence="1">Shoot tissue taken approximately 20 cm above the soil surface</tissue>
    </source>
</reference>
<evidence type="ECO:0000313" key="1">
    <source>
        <dbReference type="EMBL" id="JAE33382.1"/>
    </source>
</evidence>
<reference evidence="1" key="2">
    <citation type="journal article" date="2015" name="Data Brief">
        <title>Shoot transcriptome of the giant reed, Arundo donax.</title>
        <authorList>
            <person name="Barrero R.A."/>
            <person name="Guerrero F.D."/>
            <person name="Moolhuijzen P."/>
            <person name="Goolsby J.A."/>
            <person name="Tidwell J."/>
            <person name="Bellgard S.E."/>
            <person name="Bellgard M.I."/>
        </authorList>
    </citation>
    <scope>NUCLEOTIDE SEQUENCE</scope>
    <source>
        <tissue evidence="1">Shoot tissue taken approximately 20 cm above the soil surface</tissue>
    </source>
</reference>
<protein>
    <submittedName>
        <fullName evidence="1">Uncharacterized protein</fullName>
    </submittedName>
</protein>
<name>A0A0A9H9F4_ARUDO</name>
<dbReference type="EMBL" id="GBRH01164514">
    <property type="protein sequence ID" value="JAE33382.1"/>
    <property type="molecule type" value="Transcribed_RNA"/>
</dbReference>
<accession>A0A0A9H9F4</accession>
<dbReference type="AlphaFoldDB" id="A0A0A9H9F4"/>
<sequence>MDLPRLPDRSAGVCGAGGFGWAAWCLIPSARCLDCSRALWDLLQ</sequence>
<proteinExistence type="predicted"/>
<organism evidence="1">
    <name type="scientific">Arundo donax</name>
    <name type="common">Giant reed</name>
    <name type="synonym">Donax arundinaceus</name>
    <dbReference type="NCBI Taxonomy" id="35708"/>
    <lineage>
        <taxon>Eukaryota</taxon>
        <taxon>Viridiplantae</taxon>
        <taxon>Streptophyta</taxon>
        <taxon>Embryophyta</taxon>
        <taxon>Tracheophyta</taxon>
        <taxon>Spermatophyta</taxon>
        <taxon>Magnoliopsida</taxon>
        <taxon>Liliopsida</taxon>
        <taxon>Poales</taxon>
        <taxon>Poaceae</taxon>
        <taxon>PACMAD clade</taxon>
        <taxon>Arundinoideae</taxon>
        <taxon>Arundineae</taxon>
        <taxon>Arundo</taxon>
    </lineage>
</organism>